<dbReference type="SUPFAM" id="SSF55073">
    <property type="entry name" value="Nucleotide cyclase"/>
    <property type="match status" value="1"/>
</dbReference>
<dbReference type="Proteomes" id="UP000438983">
    <property type="component" value="Chromosome"/>
</dbReference>
<gene>
    <name evidence="7" type="ORF">GQA94_19565</name>
</gene>
<organism evidence="7 8">
    <name type="scientific">Stutzerimonas stutzeri</name>
    <name type="common">Pseudomonas stutzeri</name>
    <dbReference type="NCBI Taxonomy" id="316"/>
    <lineage>
        <taxon>Bacteria</taxon>
        <taxon>Pseudomonadati</taxon>
        <taxon>Pseudomonadota</taxon>
        <taxon>Gammaproteobacteria</taxon>
        <taxon>Pseudomonadales</taxon>
        <taxon>Pseudomonadaceae</taxon>
        <taxon>Stutzerimonas</taxon>
    </lineage>
</organism>
<dbReference type="InterPro" id="IPR000160">
    <property type="entry name" value="GGDEF_dom"/>
</dbReference>
<evidence type="ECO:0000256" key="5">
    <source>
        <dbReference type="SAM" id="Phobius"/>
    </source>
</evidence>
<evidence type="ECO:0000256" key="2">
    <source>
        <dbReference type="ARBA" id="ARBA00004533"/>
    </source>
</evidence>
<proteinExistence type="predicted"/>
<dbReference type="PANTHER" id="PTHR45138">
    <property type="entry name" value="REGULATORY COMPONENTS OF SENSORY TRANSDUCTION SYSTEM"/>
    <property type="match status" value="1"/>
</dbReference>
<feature type="transmembrane region" description="Helical" evidence="5">
    <location>
        <begin position="166"/>
        <end position="185"/>
    </location>
</feature>
<keyword evidence="5" id="KW-0812">Transmembrane</keyword>
<dbReference type="Gene3D" id="3.30.70.270">
    <property type="match status" value="1"/>
</dbReference>
<feature type="transmembrane region" description="Helical" evidence="5">
    <location>
        <begin position="50"/>
        <end position="71"/>
    </location>
</feature>
<evidence type="ECO:0000256" key="1">
    <source>
        <dbReference type="ARBA" id="ARBA00001946"/>
    </source>
</evidence>
<feature type="transmembrane region" description="Helical" evidence="5">
    <location>
        <begin position="197"/>
        <end position="222"/>
    </location>
</feature>
<feature type="domain" description="GGDEF" evidence="6">
    <location>
        <begin position="255"/>
        <end position="385"/>
    </location>
</feature>
<reference evidence="7 8" key="1">
    <citation type="submission" date="2019-12" db="EMBL/GenBank/DDBJ databases">
        <title>Complete genome sequence of Pseudomonas stutzeri.</title>
        <authorList>
            <person name="Lim S.R."/>
            <person name="Kim J.H."/>
        </authorList>
    </citation>
    <scope>NUCLEOTIDE SEQUENCE [LARGE SCALE GENOMIC DNA]</scope>
    <source>
        <strain evidence="7 8">PM101005</strain>
    </source>
</reference>
<keyword evidence="5" id="KW-1133">Transmembrane helix</keyword>
<comment type="catalytic activity">
    <reaction evidence="4">
        <text>2 GTP = 3',3'-c-di-GMP + 2 diphosphate</text>
        <dbReference type="Rhea" id="RHEA:24898"/>
        <dbReference type="ChEBI" id="CHEBI:33019"/>
        <dbReference type="ChEBI" id="CHEBI:37565"/>
        <dbReference type="ChEBI" id="CHEBI:58805"/>
        <dbReference type="EC" id="2.7.7.65"/>
    </reaction>
</comment>
<evidence type="ECO:0000256" key="3">
    <source>
        <dbReference type="ARBA" id="ARBA00012528"/>
    </source>
</evidence>
<accession>A0A6I6LNV1</accession>
<dbReference type="NCBIfam" id="TIGR00254">
    <property type="entry name" value="GGDEF"/>
    <property type="match status" value="1"/>
</dbReference>
<dbReference type="RefSeq" id="WP_158189573.1">
    <property type="nucleotide sequence ID" value="NZ_CP046902.1"/>
</dbReference>
<dbReference type="GO" id="GO:1902201">
    <property type="term" value="P:negative regulation of bacterial-type flagellum-dependent cell motility"/>
    <property type="evidence" value="ECO:0007669"/>
    <property type="project" value="TreeGrafter"/>
</dbReference>
<dbReference type="GO" id="GO:0043709">
    <property type="term" value="P:cell adhesion involved in single-species biofilm formation"/>
    <property type="evidence" value="ECO:0007669"/>
    <property type="project" value="TreeGrafter"/>
</dbReference>
<dbReference type="Pfam" id="PF00990">
    <property type="entry name" value="GGDEF"/>
    <property type="match status" value="1"/>
</dbReference>
<evidence type="ECO:0000259" key="6">
    <source>
        <dbReference type="PROSITE" id="PS50887"/>
    </source>
</evidence>
<name>A0A6I6LNV1_STUST</name>
<evidence type="ECO:0000313" key="7">
    <source>
        <dbReference type="EMBL" id="QGZ32138.1"/>
    </source>
</evidence>
<dbReference type="PANTHER" id="PTHR45138:SF9">
    <property type="entry name" value="DIGUANYLATE CYCLASE DGCM-RELATED"/>
    <property type="match status" value="1"/>
</dbReference>
<dbReference type="AlphaFoldDB" id="A0A6I6LNV1"/>
<dbReference type="SMART" id="SM00267">
    <property type="entry name" value="GGDEF"/>
    <property type="match status" value="1"/>
</dbReference>
<dbReference type="InterPro" id="IPR043128">
    <property type="entry name" value="Rev_trsase/Diguanyl_cyclase"/>
</dbReference>
<dbReference type="CDD" id="cd01949">
    <property type="entry name" value="GGDEF"/>
    <property type="match status" value="1"/>
</dbReference>
<dbReference type="EC" id="2.7.7.65" evidence="3"/>
<dbReference type="FunFam" id="3.30.70.270:FF:000001">
    <property type="entry name" value="Diguanylate cyclase domain protein"/>
    <property type="match status" value="1"/>
</dbReference>
<dbReference type="InterPro" id="IPR029787">
    <property type="entry name" value="Nucleotide_cyclase"/>
</dbReference>
<dbReference type="GO" id="GO:0005886">
    <property type="term" value="C:plasma membrane"/>
    <property type="evidence" value="ECO:0007669"/>
    <property type="project" value="UniProtKB-SubCell"/>
</dbReference>
<dbReference type="OrthoDB" id="5296913at2"/>
<sequence length="397" mass="43565">MTSLIDVLSSRLATLLPSELKPDEFMKLIVPHRHSLLLSQRRATLIVNRVRLFAFLFAVLTPVWGIIDLMVFSYPLWLGLATFRLLACAAFACLLLFYRPSGNLFDAYRAVALLFAIPTLFYIASHTLLGGFQLTQLSAVVATGYAFLPFVLMAGLAIFPLTLVENVVMACVLLLAQALAGYLSWATLNWPSFAGGFWLLILIAGVTTLASLSQLAFMIALVRQAIRDPLTGVFSRGSGQEILQLQWDTARRHDTGLAVAFIDLDHFKSINDTFGHEAGDLMLRECTQHMLSSLRSTDTLLRWGGEEFVVIMPDTDLDQARLALTRMVRNGLGARPDGNRLTASIGVAERCADFAESARGLLELADKRMYVAKTTGRNRLCFDTDGVVGTPSAAASK</sequence>
<dbReference type="GO" id="GO:0052621">
    <property type="term" value="F:diguanylate cyclase activity"/>
    <property type="evidence" value="ECO:0007669"/>
    <property type="project" value="UniProtKB-EC"/>
</dbReference>
<feature type="transmembrane region" description="Helical" evidence="5">
    <location>
        <begin position="138"/>
        <end position="159"/>
    </location>
</feature>
<keyword evidence="5" id="KW-0472">Membrane</keyword>
<comment type="cofactor">
    <cofactor evidence="1">
        <name>Mg(2+)</name>
        <dbReference type="ChEBI" id="CHEBI:18420"/>
    </cofactor>
</comment>
<protein>
    <recommendedName>
        <fullName evidence="3">diguanylate cyclase</fullName>
        <ecNumber evidence="3">2.7.7.65</ecNumber>
    </recommendedName>
</protein>
<evidence type="ECO:0000313" key="8">
    <source>
        <dbReference type="Proteomes" id="UP000438983"/>
    </source>
</evidence>
<dbReference type="PROSITE" id="PS50887">
    <property type="entry name" value="GGDEF"/>
    <property type="match status" value="1"/>
</dbReference>
<evidence type="ECO:0000256" key="4">
    <source>
        <dbReference type="ARBA" id="ARBA00034247"/>
    </source>
</evidence>
<comment type="subcellular location">
    <subcellularLocation>
        <location evidence="2">Cell inner membrane</location>
    </subcellularLocation>
</comment>
<dbReference type="InterPro" id="IPR050469">
    <property type="entry name" value="Diguanylate_Cyclase"/>
</dbReference>
<feature type="transmembrane region" description="Helical" evidence="5">
    <location>
        <begin position="110"/>
        <end position="132"/>
    </location>
</feature>
<dbReference type="EMBL" id="CP046902">
    <property type="protein sequence ID" value="QGZ32138.1"/>
    <property type="molecule type" value="Genomic_DNA"/>
</dbReference>
<feature type="transmembrane region" description="Helical" evidence="5">
    <location>
        <begin position="77"/>
        <end position="98"/>
    </location>
</feature>